<proteinExistence type="predicted"/>
<dbReference type="InterPro" id="IPR006530">
    <property type="entry name" value="YD"/>
</dbReference>
<dbReference type="Proteomes" id="UP000681162">
    <property type="component" value="Unassembled WGS sequence"/>
</dbReference>
<sequence length="91" mass="10433">MLETYTWDAANRLIYHMNPAGDQTEYRYDGDDNRSFMGVTVGTGNQQNRYPASHPAGQVAGWEPQYKKLQTDIYFTYDITSSLLNLCILMV</sequence>
<gene>
    <name evidence="1" type="ORF">J41TS12_45020</name>
</gene>
<evidence type="ECO:0000313" key="1">
    <source>
        <dbReference type="EMBL" id="GIO39641.1"/>
    </source>
</evidence>
<dbReference type="RefSeq" id="WP_212943080.1">
    <property type="nucleotide sequence ID" value="NZ_BORR01000025.1"/>
</dbReference>
<evidence type="ECO:0008006" key="3">
    <source>
        <dbReference type="Google" id="ProtNLM"/>
    </source>
</evidence>
<dbReference type="NCBIfam" id="TIGR01643">
    <property type="entry name" value="YD_repeat_2x"/>
    <property type="match status" value="1"/>
</dbReference>
<keyword evidence="2" id="KW-1185">Reference proteome</keyword>
<comment type="caution">
    <text evidence="1">The sequence shown here is derived from an EMBL/GenBank/DDBJ whole genome shotgun (WGS) entry which is preliminary data.</text>
</comment>
<organism evidence="1 2">
    <name type="scientific">Paenibacillus antibioticophila</name>
    <dbReference type="NCBI Taxonomy" id="1274374"/>
    <lineage>
        <taxon>Bacteria</taxon>
        <taxon>Bacillati</taxon>
        <taxon>Bacillota</taxon>
        <taxon>Bacilli</taxon>
        <taxon>Bacillales</taxon>
        <taxon>Paenibacillaceae</taxon>
        <taxon>Paenibacillus</taxon>
    </lineage>
</organism>
<dbReference type="Gene3D" id="2.180.10.10">
    <property type="entry name" value="RHS repeat-associated core"/>
    <property type="match status" value="1"/>
</dbReference>
<protein>
    <recommendedName>
        <fullName evidence="3">YD repeat-containing protein</fullName>
    </recommendedName>
</protein>
<dbReference type="AlphaFoldDB" id="A0A920CGT0"/>
<name>A0A920CGT0_9BACL</name>
<reference evidence="1 2" key="1">
    <citation type="submission" date="2021-03" db="EMBL/GenBank/DDBJ databases">
        <title>Antimicrobial resistance genes in bacteria isolated from Japanese honey, and their potential for conferring macrolide and lincosamide resistance in the American foulbrood pathogen Paenibacillus larvae.</title>
        <authorList>
            <person name="Okamoto M."/>
            <person name="Kumagai M."/>
            <person name="Kanamori H."/>
            <person name="Takamatsu D."/>
        </authorList>
    </citation>
    <scope>NUCLEOTIDE SEQUENCE [LARGE SCALE GENOMIC DNA]</scope>
    <source>
        <strain evidence="1 2">J41TS12</strain>
    </source>
</reference>
<accession>A0A920CGT0</accession>
<evidence type="ECO:0000313" key="2">
    <source>
        <dbReference type="Proteomes" id="UP000681162"/>
    </source>
</evidence>
<dbReference type="EMBL" id="BORR01000025">
    <property type="protein sequence ID" value="GIO39641.1"/>
    <property type="molecule type" value="Genomic_DNA"/>
</dbReference>